<sequence>MKSKLAVFMIICVLMITLPNASYAQYDAYKPILGVVQPADVQVVRVGETNTFTVTVKNSSSMAARMVRVSLSGDHPFRSDINDLTESITYLNPNTSKDVTFSADLSPTVASRIYDFDIVLEYYNYYDSTYSKVEKGYVKVENDNVEPIIGLVKTPNSDPVIEPDTAASVAFKLKNTGTVAAKDLRITASGFSNQGVVLYNDVETKAVKELGADETSLVYFNIISGKDMQSGTFPVDIEVAYNDDFGGTYTQKFTSYLTLNAPEEEELDVEMAIENLKVPSKIIPGTDTEISFDVVNTGEGIIERAELTLTYPGEFISKSSSKVIVKDLDPGEKQSFSYKIMAREETETESYHAYIESVFYGEDGSFETAQRAQEYVGLYVESANEGASKPKLIIDNYEYGGEYVYAGNPYVLNLEIKNTSNSTGTRNIKVTLTSEENVFTPVESSSSFFIPAIGPGEVHQHAIDLKTKIDANVKIYSLTVKMDYEDSDGNAYDQNKNPYEETESLSVAVAQPVRLETSELSVPFEIYSGQPFYIEQEFYNMGKSTMYNMMVKLEDVETNEGSYFVGNFDAGRSDYFSAQVYPSEVGEFSGTLVYSFEDALGNVTTMEEPFTYVVMEAMNFEEQYPMEPMEPEMPMEETESNIGKYIIAGIAILAVILFFVWKSRRKKRLARELEAFDE</sequence>
<keyword evidence="2" id="KW-0732">Signal</keyword>
<accession>A0ABS2MSC2</accession>
<evidence type="ECO:0000313" key="3">
    <source>
        <dbReference type="EMBL" id="MBM7562313.1"/>
    </source>
</evidence>
<evidence type="ECO:0008006" key="5">
    <source>
        <dbReference type="Google" id="ProtNLM"/>
    </source>
</evidence>
<dbReference type="Proteomes" id="UP000767854">
    <property type="component" value="Unassembled WGS sequence"/>
</dbReference>
<organism evidence="3 4">
    <name type="scientific">Fusibacter tunisiensis</name>
    <dbReference type="NCBI Taxonomy" id="1008308"/>
    <lineage>
        <taxon>Bacteria</taxon>
        <taxon>Bacillati</taxon>
        <taxon>Bacillota</taxon>
        <taxon>Clostridia</taxon>
        <taxon>Eubacteriales</taxon>
        <taxon>Eubacteriales Family XII. Incertae Sedis</taxon>
        <taxon>Fusibacter</taxon>
    </lineage>
</organism>
<keyword evidence="1" id="KW-0472">Membrane</keyword>
<keyword evidence="4" id="KW-1185">Reference proteome</keyword>
<evidence type="ECO:0000256" key="2">
    <source>
        <dbReference type="SAM" id="SignalP"/>
    </source>
</evidence>
<protein>
    <recommendedName>
        <fullName evidence="5">CARDB domain-containing protein</fullName>
    </recommendedName>
</protein>
<dbReference type="InterPro" id="IPR013783">
    <property type="entry name" value="Ig-like_fold"/>
</dbReference>
<evidence type="ECO:0000313" key="4">
    <source>
        <dbReference type="Proteomes" id="UP000767854"/>
    </source>
</evidence>
<dbReference type="Gene3D" id="2.60.40.10">
    <property type="entry name" value="Immunoglobulins"/>
    <property type="match status" value="1"/>
</dbReference>
<dbReference type="PANTHER" id="PTHR35902">
    <property type="entry name" value="S-LAYER DOMAIN-LIKE PROTEIN-RELATED"/>
    <property type="match status" value="1"/>
</dbReference>
<evidence type="ECO:0000256" key="1">
    <source>
        <dbReference type="SAM" id="Phobius"/>
    </source>
</evidence>
<feature type="signal peptide" evidence="2">
    <location>
        <begin position="1"/>
        <end position="24"/>
    </location>
</feature>
<feature type="chain" id="PRO_5046661941" description="CARDB domain-containing protein" evidence="2">
    <location>
        <begin position="25"/>
        <end position="678"/>
    </location>
</feature>
<keyword evidence="1" id="KW-1133">Transmembrane helix</keyword>
<dbReference type="EMBL" id="JAFBDT010000015">
    <property type="protein sequence ID" value="MBM7562313.1"/>
    <property type="molecule type" value="Genomic_DNA"/>
</dbReference>
<reference evidence="3 4" key="1">
    <citation type="submission" date="2021-01" db="EMBL/GenBank/DDBJ databases">
        <title>Genomic Encyclopedia of Type Strains, Phase IV (KMG-IV): sequencing the most valuable type-strain genomes for metagenomic binning, comparative biology and taxonomic classification.</title>
        <authorList>
            <person name="Goeker M."/>
        </authorList>
    </citation>
    <scope>NUCLEOTIDE SEQUENCE [LARGE SCALE GENOMIC DNA]</scope>
    <source>
        <strain evidence="3 4">DSM 24436</strain>
    </source>
</reference>
<proteinExistence type="predicted"/>
<dbReference type="RefSeq" id="WP_204664609.1">
    <property type="nucleotide sequence ID" value="NZ_JAFBDT010000015.1"/>
</dbReference>
<feature type="transmembrane region" description="Helical" evidence="1">
    <location>
        <begin position="642"/>
        <end position="661"/>
    </location>
</feature>
<gene>
    <name evidence="3" type="ORF">JOC49_001857</name>
</gene>
<keyword evidence="1" id="KW-0812">Transmembrane</keyword>
<name>A0ABS2MSC2_9FIRM</name>
<comment type="caution">
    <text evidence="3">The sequence shown here is derived from an EMBL/GenBank/DDBJ whole genome shotgun (WGS) entry which is preliminary data.</text>
</comment>
<dbReference type="PANTHER" id="PTHR35902:SF3">
    <property type="entry name" value="NPCBM-ASSOCIATED, NEW3 DOMAIN OF ALPHA-GALACTOSIDASE"/>
    <property type="match status" value="1"/>
</dbReference>